<name>A0A6A5Z9Z7_9PLEO</name>
<accession>A0A6A5Z9Z7</accession>
<proteinExistence type="inferred from homology"/>
<dbReference type="OrthoDB" id="10250730at2759"/>
<dbReference type="Proteomes" id="UP000799770">
    <property type="component" value="Unassembled WGS sequence"/>
</dbReference>
<dbReference type="PANTHER" id="PTHR42978">
    <property type="entry name" value="QUORUM-QUENCHING LACTONASE YTNP-RELATED-RELATED"/>
    <property type="match status" value="1"/>
</dbReference>
<keyword evidence="3" id="KW-0378">Hydrolase</keyword>
<dbReference type="CDD" id="cd07730">
    <property type="entry name" value="metallo-hydrolase-like_MBL-fold"/>
    <property type="match status" value="1"/>
</dbReference>
<dbReference type="Pfam" id="PF00753">
    <property type="entry name" value="Lactamase_B"/>
    <property type="match status" value="1"/>
</dbReference>
<evidence type="ECO:0000256" key="1">
    <source>
        <dbReference type="ARBA" id="ARBA00007749"/>
    </source>
</evidence>
<gene>
    <name evidence="6" type="ORF">BDV96DRAFT_612382</name>
</gene>
<dbReference type="GO" id="GO:0016787">
    <property type="term" value="F:hydrolase activity"/>
    <property type="evidence" value="ECO:0007669"/>
    <property type="project" value="UniProtKB-KW"/>
</dbReference>
<evidence type="ECO:0000259" key="5">
    <source>
        <dbReference type="SMART" id="SM00849"/>
    </source>
</evidence>
<dbReference type="InterPro" id="IPR001279">
    <property type="entry name" value="Metallo-B-lactamas"/>
</dbReference>
<reference evidence="6" key="1">
    <citation type="journal article" date="2020" name="Stud. Mycol.">
        <title>101 Dothideomycetes genomes: a test case for predicting lifestyles and emergence of pathogens.</title>
        <authorList>
            <person name="Haridas S."/>
            <person name="Albert R."/>
            <person name="Binder M."/>
            <person name="Bloem J."/>
            <person name="Labutti K."/>
            <person name="Salamov A."/>
            <person name="Andreopoulos B."/>
            <person name="Baker S."/>
            <person name="Barry K."/>
            <person name="Bills G."/>
            <person name="Bluhm B."/>
            <person name="Cannon C."/>
            <person name="Castanera R."/>
            <person name="Culley D."/>
            <person name="Daum C."/>
            <person name="Ezra D."/>
            <person name="Gonzalez J."/>
            <person name="Henrissat B."/>
            <person name="Kuo A."/>
            <person name="Liang C."/>
            <person name="Lipzen A."/>
            <person name="Lutzoni F."/>
            <person name="Magnuson J."/>
            <person name="Mondo S."/>
            <person name="Nolan M."/>
            <person name="Ohm R."/>
            <person name="Pangilinan J."/>
            <person name="Park H.-J."/>
            <person name="Ramirez L."/>
            <person name="Alfaro M."/>
            <person name="Sun H."/>
            <person name="Tritt A."/>
            <person name="Yoshinaga Y."/>
            <person name="Zwiers L.-H."/>
            <person name="Turgeon B."/>
            <person name="Goodwin S."/>
            <person name="Spatafora J."/>
            <person name="Crous P."/>
            <person name="Grigoriev I."/>
        </authorList>
    </citation>
    <scope>NUCLEOTIDE SEQUENCE</scope>
    <source>
        <strain evidence="6">CBS 627.86</strain>
    </source>
</reference>
<protein>
    <submittedName>
        <fullName evidence="6">Beta-lactamase-like protein</fullName>
    </submittedName>
</protein>
<dbReference type="InterPro" id="IPR036866">
    <property type="entry name" value="RibonucZ/Hydroxyglut_hydro"/>
</dbReference>
<comment type="similarity">
    <text evidence="1">Belongs to the metallo-beta-lactamase superfamily.</text>
</comment>
<evidence type="ECO:0000313" key="7">
    <source>
        <dbReference type="Proteomes" id="UP000799770"/>
    </source>
</evidence>
<dbReference type="SMART" id="SM00849">
    <property type="entry name" value="Lactamase_B"/>
    <property type="match status" value="1"/>
</dbReference>
<evidence type="ECO:0000256" key="4">
    <source>
        <dbReference type="ARBA" id="ARBA00022833"/>
    </source>
</evidence>
<evidence type="ECO:0000256" key="3">
    <source>
        <dbReference type="ARBA" id="ARBA00022801"/>
    </source>
</evidence>
<dbReference type="GO" id="GO:0046872">
    <property type="term" value="F:metal ion binding"/>
    <property type="evidence" value="ECO:0007669"/>
    <property type="project" value="UniProtKB-KW"/>
</dbReference>
<dbReference type="EMBL" id="ML977322">
    <property type="protein sequence ID" value="KAF2115733.1"/>
    <property type="molecule type" value="Genomic_DNA"/>
</dbReference>
<sequence length="361" mass="40076">MALPLKVTIPPSNTTVSVSIIDTTSWAYKVPCGDLFRPQFAGLDTFDICSYAFLITHNDRHVLFDLGVRRDWENLIPSTVERLKDSGTTVTVEKELVDILSDGGTDLNKIDAAVWSHIHWDHTGNLASFPPTTELIVGPGIKDRFMPGWPTVPDSHFHETDVAGRKITGLEADSFNIDICGLSGYDYFGDGSFYLLDAPGHSLGHINALARTSADPATFIFLAADSVHLGGEIRPSEALPLPDLVDVPGIVPWPCPAEQLLKIHPRDSRTLPYLGLDPCFPEHLEDAEKTIESIQRFDADDRVLVVFAHDVSIYKTLEYYPATANDWKNKGWKSIGRWAFLTDLQKIAKEREKDGSQHAEI</sequence>
<organism evidence="6 7">
    <name type="scientific">Lophiotrema nucula</name>
    <dbReference type="NCBI Taxonomy" id="690887"/>
    <lineage>
        <taxon>Eukaryota</taxon>
        <taxon>Fungi</taxon>
        <taxon>Dikarya</taxon>
        <taxon>Ascomycota</taxon>
        <taxon>Pezizomycotina</taxon>
        <taxon>Dothideomycetes</taxon>
        <taxon>Pleosporomycetidae</taxon>
        <taxon>Pleosporales</taxon>
        <taxon>Lophiotremataceae</taxon>
        <taxon>Lophiotrema</taxon>
    </lineage>
</organism>
<feature type="domain" description="Metallo-beta-lactamase" evidence="5">
    <location>
        <begin position="49"/>
        <end position="276"/>
    </location>
</feature>
<dbReference type="InterPro" id="IPR051013">
    <property type="entry name" value="MBL_superfamily_lactonases"/>
</dbReference>
<dbReference type="AlphaFoldDB" id="A0A6A5Z9Z7"/>
<keyword evidence="7" id="KW-1185">Reference proteome</keyword>
<keyword evidence="4" id="KW-0862">Zinc</keyword>
<evidence type="ECO:0000313" key="6">
    <source>
        <dbReference type="EMBL" id="KAF2115733.1"/>
    </source>
</evidence>
<dbReference type="PANTHER" id="PTHR42978:SF5">
    <property type="entry name" value="METALLO-BETA-LACTAMASE DOMAIN-CONTAINING PROTEIN"/>
    <property type="match status" value="1"/>
</dbReference>
<dbReference type="Gene3D" id="3.60.15.10">
    <property type="entry name" value="Ribonuclease Z/Hydroxyacylglutathione hydrolase-like"/>
    <property type="match status" value="1"/>
</dbReference>
<keyword evidence="2" id="KW-0479">Metal-binding</keyword>
<dbReference type="SUPFAM" id="SSF56281">
    <property type="entry name" value="Metallo-hydrolase/oxidoreductase"/>
    <property type="match status" value="1"/>
</dbReference>
<evidence type="ECO:0000256" key="2">
    <source>
        <dbReference type="ARBA" id="ARBA00022723"/>
    </source>
</evidence>